<dbReference type="EMBL" id="BMAV01004814">
    <property type="protein sequence ID" value="GFY45370.1"/>
    <property type="molecule type" value="Genomic_DNA"/>
</dbReference>
<sequence length="101" mass="11964">MITRASISSLSYFPEKIEKECDLYCTNYIRREFSVKKSQIESSSRLEDFMSLKRIPNETVPDFLELNASAFRYKMCSLYDPSRNYTNRNVINEKKILSTRL</sequence>
<dbReference type="Proteomes" id="UP000886998">
    <property type="component" value="Unassembled WGS sequence"/>
</dbReference>
<dbReference type="AlphaFoldDB" id="A0A8X6X332"/>
<comment type="caution">
    <text evidence="1">The sequence shown here is derived from an EMBL/GenBank/DDBJ whole genome shotgun (WGS) entry which is preliminary data.</text>
</comment>
<organism evidence="1 2">
    <name type="scientific">Trichonephila inaurata madagascariensis</name>
    <dbReference type="NCBI Taxonomy" id="2747483"/>
    <lineage>
        <taxon>Eukaryota</taxon>
        <taxon>Metazoa</taxon>
        <taxon>Ecdysozoa</taxon>
        <taxon>Arthropoda</taxon>
        <taxon>Chelicerata</taxon>
        <taxon>Arachnida</taxon>
        <taxon>Araneae</taxon>
        <taxon>Araneomorphae</taxon>
        <taxon>Entelegynae</taxon>
        <taxon>Araneoidea</taxon>
        <taxon>Nephilidae</taxon>
        <taxon>Trichonephila</taxon>
        <taxon>Trichonephila inaurata</taxon>
    </lineage>
</organism>
<keyword evidence="2" id="KW-1185">Reference proteome</keyword>
<proteinExistence type="predicted"/>
<name>A0A8X6X332_9ARAC</name>
<gene>
    <name evidence="1" type="ORF">TNIN_359221</name>
</gene>
<evidence type="ECO:0000313" key="2">
    <source>
        <dbReference type="Proteomes" id="UP000886998"/>
    </source>
</evidence>
<dbReference type="OrthoDB" id="6435764at2759"/>
<reference evidence="1" key="1">
    <citation type="submission" date="2020-08" db="EMBL/GenBank/DDBJ databases">
        <title>Multicomponent nature underlies the extraordinary mechanical properties of spider dragline silk.</title>
        <authorList>
            <person name="Kono N."/>
            <person name="Nakamura H."/>
            <person name="Mori M."/>
            <person name="Yoshida Y."/>
            <person name="Ohtoshi R."/>
            <person name="Malay A.D."/>
            <person name="Moran D.A.P."/>
            <person name="Tomita M."/>
            <person name="Numata K."/>
            <person name="Arakawa K."/>
        </authorList>
    </citation>
    <scope>NUCLEOTIDE SEQUENCE</scope>
</reference>
<evidence type="ECO:0000313" key="1">
    <source>
        <dbReference type="EMBL" id="GFY45370.1"/>
    </source>
</evidence>
<accession>A0A8X6X332</accession>
<protein>
    <submittedName>
        <fullName evidence="1">Uncharacterized protein</fullName>
    </submittedName>
</protein>